<proteinExistence type="predicted"/>
<dbReference type="CDD" id="cd16830">
    <property type="entry name" value="HemS-like_N"/>
    <property type="match status" value="1"/>
</dbReference>
<dbReference type="RefSeq" id="WP_181741223.1">
    <property type="nucleotide sequence ID" value="NZ_JACEMT010000053.1"/>
</dbReference>
<feature type="domain" description="Haemin-degrading HemS/ChuX" evidence="1">
    <location>
        <begin position="40"/>
        <end position="167"/>
    </location>
</feature>
<dbReference type="Proteomes" id="UP000538931">
    <property type="component" value="Unassembled WGS sequence"/>
</dbReference>
<dbReference type="SUPFAM" id="SSF144064">
    <property type="entry name" value="Heme iron utilization protein-like"/>
    <property type="match status" value="1"/>
</dbReference>
<dbReference type="CDD" id="cd16831">
    <property type="entry name" value="HemS-like_C"/>
    <property type="match status" value="1"/>
</dbReference>
<evidence type="ECO:0000313" key="2">
    <source>
        <dbReference type="EMBL" id="MBA4503433.1"/>
    </source>
</evidence>
<evidence type="ECO:0000313" key="3">
    <source>
        <dbReference type="Proteomes" id="UP000538931"/>
    </source>
</evidence>
<keyword evidence="3" id="KW-1185">Reference proteome</keyword>
<dbReference type="InterPro" id="IPR053733">
    <property type="entry name" value="Heme_Transport_Util_sf"/>
</dbReference>
<name>A0A7W1X056_9GAMM</name>
<sequence>MHAAFNIPITTSALHSAYSRLQHEHSHLRRRDLAAALDCSEAELIDAQLDCRRLRLQEDFPQLIEQLHQLGYIMTLTRNEAAVHERKGRFPHAHIHRPIGLVMADDHKIDLRILLNHWHQGFAVAEPIKDGVRYSLQFFDVHGVAIQKIFLQPDSNLQAYFTLLEQFRAEDQDSPLHFKPQAHGAEDTPDTRIDTPALIHDWQNMTDVHQFFGMLKKHGVSRQQALRLAGPTWAQAFAPERLETLLTQAAKQALPLMCFVGNTGNIQIHSGPVKHIKPLGPWLNVLDPEFNLHLQMERISTAWLVRKPSRDGIITSLELYLANGDIAVQFFGVRTEGSPENPDWRRLAESLLQSERACA</sequence>
<dbReference type="EMBL" id="JACEMT010000053">
    <property type="protein sequence ID" value="MBA4503433.1"/>
    <property type="molecule type" value="Genomic_DNA"/>
</dbReference>
<reference evidence="2 3" key="1">
    <citation type="submission" date="2020-07" db="EMBL/GenBank/DDBJ databases">
        <title>Bacterium isolated from marien macroalgae.</title>
        <authorList>
            <person name="Zhu K."/>
            <person name="Lu D."/>
            <person name="Du Z."/>
        </authorList>
    </citation>
    <scope>NUCLEOTIDE SEQUENCE [LARGE SCALE GENOMIC DNA]</scope>
    <source>
        <strain evidence="2 3">3-1745</strain>
    </source>
</reference>
<organism evidence="2 3">
    <name type="scientific">Marinobacterium marinum</name>
    <dbReference type="NCBI Taxonomy" id="2756129"/>
    <lineage>
        <taxon>Bacteria</taxon>
        <taxon>Pseudomonadati</taxon>
        <taxon>Pseudomonadota</taxon>
        <taxon>Gammaproteobacteria</taxon>
        <taxon>Oceanospirillales</taxon>
        <taxon>Oceanospirillaceae</taxon>
        <taxon>Marinobacterium</taxon>
    </lineage>
</organism>
<dbReference type="InterPro" id="IPR007845">
    <property type="entry name" value="HemS/ChuX_dom"/>
</dbReference>
<dbReference type="Gene3D" id="3.40.1570.10">
    <property type="entry name" value="HemS/ChuS/ChuX like domains"/>
    <property type="match status" value="2"/>
</dbReference>
<protein>
    <submittedName>
        <fullName evidence="2">Hemin-degrading factor</fullName>
    </submittedName>
</protein>
<dbReference type="GO" id="GO:0006826">
    <property type="term" value="P:iron ion transport"/>
    <property type="evidence" value="ECO:0007669"/>
    <property type="project" value="InterPro"/>
</dbReference>
<dbReference type="AlphaFoldDB" id="A0A7W1X056"/>
<feature type="domain" description="Haemin-degrading HemS/ChuX" evidence="1">
    <location>
        <begin position="219"/>
        <end position="351"/>
    </location>
</feature>
<accession>A0A7W1X056</accession>
<gene>
    <name evidence="2" type="ORF">H1S06_13825</name>
</gene>
<evidence type="ECO:0000259" key="1">
    <source>
        <dbReference type="Pfam" id="PF05171"/>
    </source>
</evidence>
<dbReference type="Pfam" id="PF05171">
    <property type="entry name" value="HemS"/>
    <property type="match status" value="2"/>
</dbReference>
<comment type="caution">
    <text evidence="2">The sequence shown here is derived from an EMBL/GenBank/DDBJ whole genome shotgun (WGS) entry which is preliminary data.</text>
</comment>